<reference evidence="2 3" key="1">
    <citation type="submission" date="2019-01" db="EMBL/GenBank/DDBJ databases">
        <title>Draft genome sequence of Dictyobacter sp. Uno17.</title>
        <authorList>
            <person name="Wang C.M."/>
            <person name="Zheng Y."/>
            <person name="Sakai Y."/>
            <person name="Abe K."/>
            <person name="Yokota A."/>
            <person name="Yabe S."/>
        </authorList>
    </citation>
    <scope>NUCLEOTIDE SEQUENCE [LARGE SCALE GENOMIC DNA]</scope>
    <source>
        <strain evidence="2 3">Uno17</strain>
    </source>
</reference>
<dbReference type="Proteomes" id="UP000322530">
    <property type="component" value="Unassembled WGS sequence"/>
</dbReference>
<proteinExistence type="predicted"/>
<dbReference type="CDD" id="cd03024">
    <property type="entry name" value="DsbA_FrnE"/>
    <property type="match status" value="1"/>
</dbReference>
<dbReference type="EMBL" id="BIXY01000018">
    <property type="protein sequence ID" value="GCF08077.1"/>
    <property type="molecule type" value="Genomic_DNA"/>
</dbReference>
<dbReference type="RefSeq" id="WP_149401072.1">
    <property type="nucleotide sequence ID" value="NZ_BIXY01000018.1"/>
</dbReference>
<evidence type="ECO:0000259" key="1">
    <source>
        <dbReference type="Pfam" id="PF01323"/>
    </source>
</evidence>
<dbReference type="AlphaFoldDB" id="A0A5A5T9R8"/>
<name>A0A5A5T9R8_9CHLR</name>
<organism evidence="2 3">
    <name type="scientific">Dictyobacter arantiisoli</name>
    <dbReference type="NCBI Taxonomy" id="2014874"/>
    <lineage>
        <taxon>Bacteria</taxon>
        <taxon>Bacillati</taxon>
        <taxon>Chloroflexota</taxon>
        <taxon>Ktedonobacteria</taxon>
        <taxon>Ktedonobacterales</taxon>
        <taxon>Dictyobacteraceae</taxon>
        <taxon>Dictyobacter</taxon>
    </lineage>
</organism>
<dbReference type="Gene3D" id="3.40.30.10">
    <property type="entry name" value="Glutaredoxin"/>
    <property type="match status" value="1"/>
</dbReference>
<dbReference type="OrthoDB" id="9799122at2"/>
<keyword evidence="3" id="KW-1185">Reference proteome</keyword>
<gene>
    <name evidence="2" type="ORF">KDI_16410</name>
</gene>
<dbReference type="InterPro" id="IPR001853">
    <property type="entry name" value="DSBA-like_thioredoxin_dom"/>
</dbReference>
<comment type="caution">
    <text evidence="2">The sequence shown here is derived from an EMBL/GenBank/DDBJ whole genome shotgun (WGS) entry which is preliminary data.</text>
</comment>
<dbReference type="InterPro" id="IPR036249">
    <property type="entry name" value="Thioredoxin-like_sf"/>
</dbReference>
<protein>
    <submittedName>
        <fullName evidence="2">DSBA oxidoreductase</fullName>
    </submittedName>
</protein>
<dbReference type="PANTHER" id="PTHR13887:SF41">
    <property type="entry name" value="THIOREDOXIN SUPERFAMILY PROTEIN"/>
    <property type="match status" value="1"/>
</dbReference>
<dbReference type="Pfam" id="PF01323">
    <property type="entry name" value="DSBA"/>
    <property type="match status" value="1"/>
</dbReference>
<dbReference type="PANTHER" id="PTHR13887">
    <property type="entry name" value="GLUTATHIONE S-TRANSFERASE KAPPA"/>
    <property type="match status" value="1"/>
</dbReference>
<accession>A0A5A5T9R8</accession>
<feature type="domain" description="DSBA-like thioredoxin" evidence="1">
    <location>
        <begin position="3"/>
        <end position="205"/>
    </location>
</feature>
<sequence>MKIEIWSDIACPWCYIGKRRFESALAQFEHRDQVEIIWRSFELAPDAALKTEGSMEEVVAKKYGLSREQAAESNRTITQLAAKEGLEYHLDQIQMTNTFDAHRLIHLAAHHGLQDVAKERLLKAYFVEARNVGEIDTLVQLASEIGLDAEEARTALSSDTYADAVRTDEERAHVFGITGVPFFAIDEKYGISGAQPTDVFSRALKQSWTESHPLVAFGDVSVGAGTCTDDSCAI</sequence>
<dbReference type="SUPFAM" id="SSF52833">
    <property type="entry name" value="Thioredoxin-like"/>
    <property type="match status" value="1"/>
</dbReference>
<dbReference type="GO" id="GO:0016491">
    <property type="term" value="F:oxidoreductase activity"/>
    <property type="evidence" value="ECO:0007669"/>
    <property type="project" value="InterPro"/>
</dbReference>
<evidence type="ECO:0000313" key="3">
    <source>
        <dbReference type="Proteomes" id="UP000322530"/>
    </source>
</evidence>
<evidence type="ECO:0000313" key="2">
    <source>
        <dbReference type="EMBL" id="GCF08077.1"/>
    </source>
</evidence>